<dbReference type="Proteomes" id="UP000323380">
    <property type="component" value="Unassembled WGS sequence"/>
</dbReference>
<dbReference type="EMBL" id="VSFG01000005">
    <property type="protein sequence ID" value="TYB44251.1"/>
    <property type="molecule type" value="Genomic_DNA"/>
</dbReference>
<organism evidence="1 2">
    <name type="scientific">Actinomadura chibensis</name>
    <dbReference type="NCBI Taxonomy" id="392828"/>
    <lineage>
        <taxon>Bacteria</taxon>
        <taxon>Bacillati</taxon>
        <taxon>Actinomycetota</taxon>
        <taxon>Actinomycetes</taxon>
        <taxon>Streptosporangiales</taxon>
        <taxon>Thermomonosporaceae</taxon>
        <taxon>Actinomadura</taxon>
    </lineage>
</organism>
<dbReference type="RefSeq" id="WP_148344521.1">
    <property type="nucleotide sequence ID" value="NZ_VSFG01000005.1"/>
</dbReference>
<sequence length="97" mass="10701">MADRVFSDDRLAALGAHLSARRLDVRLTSRGLRVEDAGRPGCCEDVPSPSDVITCRTRPEDGGRPWFFTSWNEPIAEAGRVTDAAVVIIGYLRRSDQ</sequence>
<keyword evidence="2" id="KW-1185">Reference proteome</keyword>
<evidence type="ECO:0000313" key="1">
    <source>
        <dbReference type="EMBL" id="TYB44251.1"/>
    </source>
</evidence>
<name>A0A5D0NJ83_9ACTN</name>
<comment type="caution">
    <text evidence="1">The sequence shown here is derived from an EMBL/GenBank/DDBJ whole genome shotgun (WGS) entry which is preliminary data.</text>
</comment>
<dbReference type="AlphaFoldDB" id="A0A5D0NJ83"/>
<proteinExistence type="predicted"/>
<evidence type="ECO:0000313" key="2">
    <source>
        <dbReference type="Proteomes" id="UP000323380"/>
    </source>
</evidence>
<protein>
    <submittedName>
        <fullName evidence="1">Uncharacterized protein</fullName>
    </submittedName>
</protein>
<reference evidence="1 2" key="1">
    <citation type="submission" date="2019-08" db="EMBL/GenBank/DDBJ databases">
        <title>Actinomadura sp. nov. CYP1-5 isolated from mountain soil.</title>
        <authorList>
            <person name="Songsumanus A."/>
            <person name="Kuncharoen N."/>
            <person name="Kudo T."/>
            <person name="Yuki M."/>
            <person name="Igarashi Y."/>
            <person name="Tanasupawat S."/>
        </authorList>
    </citation>
    <scope>NUCLEOTIDE SEQUENCE [LARGE SCALE GENOMIC DNA]</scope>
    <source>
        <strain evidence="1 2">JCM 14158</strain>
    </source>
</reference>
<gene>
    <name evidence="1" type="ORF">FXF69_25235</name>
</gene>
<accession>A0A5D0NJ83</accession>